<proteinExistence type="predicted"/>
<gene>
    <name evidence="2" type="ORF">GCM10023336_23520</name>
</gene>
<protein>
    <submittedName>
        <fullName evidence="2">Uncharacterized protein</fullName>
    </submittedName>
</protein>
<keyword evidence="3" id="KW-1185">Reference proteome</keyword>
<sequence length="72" mass="7041">MGERVAALPGLAGDEGQCRRPGPVAGTSTEEMTAVLGFDEQDTAVGGAQRGGGAAHLGQCSQGVGERGQGDG</sequence>
<organism evidence="2 3">
    <name type="scientific">Streptomyces similanensis</name>
    <dbReference type="NCBI Taxonomy" id="1274988"/>
    <lineage>
        <taxon>Bacteria</taxon>
        <taxon>Bacillati</taxon>
        <taxon>Actinomycetota</taxon>
        <taxon>Actinomycetes</taxon>
        <taxon>Kitasatosporales</taxon>
        <taxon>Streptomycetaceae</taxon>
        <taxon>Streptomyces</taxon>
    </lineage>
</organism>
<evidence type="ECO:0000313" key="3">
    <source>
        <dbReference type="Proteomes" id="UP001500124"/>
    </source>
</evidence>
<name>A0ABP9KCG3_9ACTN</name>
<accession>A0ABP9KCG3</accession>
<evidence type="ECO:0000256" key="1">
    <source>
        <dbReference type="SAM" id="MobiDB-lite"/>
    </source>
</evidence>
<reference evidence="3" key="1">
    <citation type="journal article" date="2019" name="Int. J. Syst. Evol. Microbiol.">
        <title>The Global Catalogue of Microorganisms (GCM) 10K type strain sequencing project: providing services to taxonomists for standard genome sequencing and annotation.</title>
        <authorList>
            <consortium name="The Broad Institute Genomics Platform"/>
            <consortium name="The Broad Institute Genome Sequencing Center for Infectious Disease"/>
            <person name="Wu L."/>
            <person name="Ma J."/>
        </authorList>
    </citation>
    <scope>NUCLEOTIDE SEQUENCE [LARGE SCALE GENOMIC DNA]</scope>
    <source>
        <strain evidence="3">JCM 18410</strain>
    </source>
</reference>
<feature type="region of interest" description="Disordered" evidence="1">
    <location>
        <begin position="1"/>
        <end position="27"/>
    </location>
</feature>
<dbReference type="EMBL" id="BAABKC010000037">
    <property type="protein sequence ID" value="GAA5053346.1"/>
    <property type="molecule type" value="Genomic_DNA"/>
</dbReference>
<dbReference type="Proteomes" id="UP001500124">
    <property type="component" value="Unassembled WGS sequence"/>
</dbReference>
<evidence type="ECO:0000313" key="2">
    <source>
        <dbReference type="EMBL" id="GAA5053346.1"/>
    </source>
</evidence>
<comment type="caution">
    <text evidence="2">The sequence shown here is derived from an EMBL/GenBank/DDBJ whole genome shotgun (WGS) entry which is preliminary data.</text>
</comment>
<feature type="region of interest" description="Disordered" evidence="1">
    <location>
        <begin position="43"/>
        <end position="72"/>
    </location>
</feature>